<dbReference type="InterPro" id="IPR036388">
    <property type="entry name" value="WH-like_DNA-bd_sf"/>
</dbReference>
<dbReference type="EMBL" id="BMOC01000009">
    <property type="protein sequence ID" value="GGJ07699.1"/>
    <property type="molecule type" value="Genomic_DNA"/>
</dbReference>
<comment type="caution">
    <text evidence="2">The sequence shown here is derived from an EMBL/GenBank/DDBJ whole genome shotgun (WGS) entry which is preliminary data.</text>
</comment>
<dbReference type="Proteomes" id="UP000653099">
    <property type="component" value="Unassembled WGS sequence"/>
</dbReference>
<dbReference type="Pfam" id="PF01978">
    <property type="entry name" value="TrmB"/>
    <property type="match status" value="1"/>
</dbReference>
<protein>
    <recommendedName>
        <fullName evidence="1">Transcription regulator TrmB N-terminal domain-containing protein</fullName>
    </recommendedName>
</protein>
<keyword evidence="3" id="KW-1185">Reference proteome</keyword>
<evidence type="ECO:0000259" key="1">
    <source>
        <dbReference type="Pfam" id="PF01978"/>
    </source>
</evidence>
<reference evidence="2" key="2">
    <citation type="submission" date="2020-09" db="EMBL/GenBank/DDBJ databases">
        <authorList>
            <person name="Sun Q."/>
            <person name="Ohkuma M."/>
        </authorList>
    </citation>
    <scope>NUCLEOTIDE SEQUENCE</scope>
    <source>
        <strain evidence="2">JCM 14359</strain>
    </source>
</reference>
<dbReference type="InterPro" id="IPR036390">
    <property type="entry name" value="WH_DNA-bd_sf"/>
</dbReference>
<evidence type="ECO:0000313" key="3">
    <source>
        <dbReference type="Proteomes" id="UP000653099"/>
    </source>
</evidence>
<dbReference type="SUPFAM" id="SSF46785">
    <property type="entry name" value="Winged helix' DNA-binding domain"/>
    <property type="match status" value="1"/>
</dbReference>
<reference evidence="2" key="1">
    <citation type="journal article" date="2014" name="Int. J. Syst. Evol. Microbiol.">
        <title>Complete genome sequence of Corynebacterium casei LMG S-19264T (=DSM 44701T), isolated from a smear-ripened cheese.</title>
        <authorList>
            <consortium name="US DOE Joint Genome Institute (JGI-PGF)"/>
            <person name="Walter F."/>
            <person name="Albersmeier A."/>
            <person name="Kalinowski J."/>
            <person name="Ruckert C."/>
        </authorList>
    </citation>
    <scope>NUCLEOTIDE SEQUENCE</scope>
    <source>
        <strain evidence="2">JCM 14359</strain>
    </source>
</reference>
<evidence type="ECO:0000313" key="2">
    <source>
        <dbReference type="EMBL" id="GGJ07699.1"/>
    </source>
</evidence>
<dbReference type="OrthoDB" id="51378at2157"/>
<feature type="domain" description="Transcription regulator TrmB N-terminal" evidence="1">
    <location>
        <begin position="22"/>
        <end position="79"/>
    </location>
</feature>
<accession>A0A830ETB4</accession>
<dbReference type="InterPro" id="IPR002831">
    <property type="entry name" value="Tscrpt_reg_TrmB_N"/>
</dbReference>
<dbReference type="Gene3D" id="1.10.10.10">
    <property type="entry name" value="Winged helix-like DNA-binding domain superfamily/Winged helix DNA-binding domain"/>
    <property type="match status" value="1"/>
</dbReference>
<sequence>MSDTPEMSDLLDAEDPRFQQVLSCVFGIKTHESRTYLTLLDHPGSTVAELADVLDRDRSNINRSLTTLIEKGLAERERRLLDSGGYIYQYTGTELPEAKSMLHDALDEWVERVHRSIDDYGEEAAS</sequence>
<organism evidence="2 3">
    <name type="scientific">Halobellus salinus</name>
    <dbReference type="NCBI Taxonomy" id="931585"/>
    <lineage>
        <taxon>Archaea</taxon>
        <taxon>Methanobacteriati</taxon>
        <taxon>Methanobacteriota</taxon>
        <taxon>Stenosarchaea group</taxon>
        <taxon>Halobacteria</taxon>
        <taxon>Halobacteriales</taxon>
        <taxon>Haloferacaceae</taxon>
        <taxon>Halobellus</taxon>
    </lineage>
</organism>
<dbReference type="AlphaFoldDB" id="A0A830ETB4"/>
<gene>
    <name evidence="2" type="ORF">GCM10008995_17010</name>
</gene>
<dbReference type="RefSeq" id="WP_188786968.1">
    <property type="nucleotide sequence ID" value="NZ_BMOC01000009.1"/>
</dbReference>
<proteinExistence type="predicted"/>
<name>A0A830ETB4_9EURY</name>